<dbReference type="InterPro" id="IPR013083">
    <property type="entry name" value="Znf_RING/FYVE/PHD"/>
</dbReference>
<proteinExistence type="predicted"/>
<sequence length="213" mass="23999">MEPQNVLFKAVDKNDLDLIVQYAAQYAGARDADGYTALHRAILNRRLECTVILAPYERTYLTPAGISPMFLAESIGFLQAIDCLRDPPCNVNTVKDEGDNGLRSQTSTNLDYQLALLTELLDTKAELEQVRSWNAKLQQNAIQQNATCLEHSTTSNHSLTNVDTCVICLDRLREIVYLPCRHFIVYEQCFSASRLRTCPLCRSPVMEAITVLR</sequence>
<protein>
    <recommendedName>
        <fullName evidence="2">RING-type domain-containing protein</fullName>
    </recommendedName>
</protein>
<dbReference type="EMBL" id="ACVC01000038">
    <property type="protein sequence ID" value="EFO65186.1"/>
    <property type="molecule type" value="Genomic_DNA"/>
</dbReference>
<organism evidence="3 4">
    <name type="scientific">Giardia intestinalis (strain P15)</name>
    <name type="common">Giardia lamblia</name>
    <dbReference type="NCBI Taxonomy" id="658858"/>
    <lineage>
        <taxon>Eukaryota</taxon>
        <taxon>Metamonada</taxon>
        <taxon>Diplomonadida</taxon>
        <taxon>Hexamitidae</taxon>
        <taxon>Giardiinae</taxon>
        <taxon>Giardia</taxon>
    </lineage>
</organism>
<dbReference type="OMA" id="ECTVILA"/>
<dbReference type="Gene3D" id="3.30.40.10">
    <property type="entry name" value="Zinc/RING finger domain, C3HC4 (zinc finger)"/>
    <property type="match status" value="1"/>
</dbReference>
<dbReference type="Pfam" id="PF13920">
    <property type="entry name" value="zf-C3HC4_3"/>
    <property type="match status" value="1"/>
</dbReference>
<feature type="domain" description="RING-type" evidence="2">
    <location>
        <begin position="165"/>
        <end position="202"/>
    </location>
</feature>
<dbReference type="PROSITE" id="PS50089">
    <property type="entry name" value="ZF_RING_2"/>
    <property type="match status" value="1"/>
</dbReference>
<keyword evidence="1" id="KW-0479">Metal-binding</keyword>
<dbReference type="PANTHER" id="PTHR14879">
    <property type="entry name" value="CASPASE REGULATOR, RING FINGER DOMAIN-CONTAINING"/>
    <property type="match status" value="1"/>
</dbReference>
<evidence type="ECO:0000256" key="1">
    <source>
        <dbReference type="PROSITE-ProRule" id="PRU00175"/>
    </source>
</evidence>
<dbReference type="SUPFAM" id="SSF57850">
    <property type="entry name" value="RING/U-box"/>
    <property type="match status" value="1"/>
</dbReference>
<dbReference type="InterPro" id="IPR051728">
    <property type="entry name" value="RING-FYVE_E3_ubiquitin-ligase"/>
</dbReference>
<reference evidence="3 4" key="1">
    <citation type="journal article" date="2010" name="BMC Genomics">
        <title>Genome analysis and comparative genomics of a Giardia intestinalis assemblage E isolate.</title>
        <authorList>
            <person name="Jerlstrom-Hultqvist J."/>
            <person name="Franzen O."/>
            <person name="Ankarklev J."/>
            <person name="Xu F."/>
            <person name="Nohynkova E."/>
            <person name="Andersson J.O."/>
            <person name="Svard S.G."/>
            <person name="Andersson B."/>
        </authorList>
    </citation>
    <scope>NUCLEOTIDE SEQUENCE [LARGE SCALE GENOMIC DNA]</scope>
    <source>
        <strain evidence="3 4">P15</strain>
    </source>
</reference>
<dbReference type="InterPro" id="IPR036770">
    <property type="entry name" value="Ankyrin_rpt-contain_sf"/>
</dbReference>
<comment type="caution">
    <text evidence="3">The sequence shown here is derived from an EMBL/GenBank/DDBJ whole genome shotgun (WGS) entry which is preliminary data.</text>
</comment>
<keyword evidence="1" id="KW-0863">Zinc-finger</keyword>
<dbReference type="OrthoDB" id="10256409at2759"/>
<dbReference type="VEuPathDB" id="GiardiaDB:GLP15_1592"/>
<evidence type="ECO:0000313" key="3">
    <source>
        <dbReference type="EMBL" id="EFO65186.1"/>
    </source>
</evidence>
<dbReference type="Gene3D" id="1.25.40.20">
    <property type="entry name" value="Ankyrin repeat-containing domain"/>
    <property type="match status" value="1"/>
</dbReference>
<dbReference type="PANTHER" id="PTHR14879:SF5">
    <property type="entry name" value="RING-TYPE DOMAIN-CONTAINING PROTEIN"/>
    <property type="match status" value="1"/>
</dbReference>
<accession>E1EX73</accession>
<name>E1EX73_GIAIA</name>
<evidence type="ECO:0000259" key="2">
    <source>
        <dbReference type="PROSITE" id="PS50089"/>
    </source>
</evidence>
<evidence type="ECO:0000313" key="4">
    <source>
        <dbReference type="Proteomes" id="UP000008974"/>
    </source>
</evidence>
<gene>
    <name evidence="3" type="ORF">GLP15_1592</name>
</gene>
<dbReference type="SUPFAM" id="SSF48403">
    <property type="entry name" value="Ankyrin repeat"/>
    <property type="match status" value="1"/>
</dbReference>
<dbReference type="AlphaFoldDB" id="E1EX73"/>
<dbReference type="GO" id="GO:0008270">
    <property type="term" value="F:zinc ion binding"/>
    <property type="evidence" value="ECO:0007669"/>
    <property type="project" value="UniProtKB-KW"/>
</dbReference>
<dbReference type="Proteomes" id="UP000008974">
    <property type="component" value="Unassembled WGS sequence"/>
</dbReference>
<dbReference type="InterPro" id="IPR001841">
    <property type="entry name" value="Znf_RING"/>
</dbReference>
<keyword evidence="1" id="KW-0862">Zinc</keyword>